<dbReference type="OrthoDB" id="1137595at2"/>
<protein>
    <submittedName>
        <fullName evidence="3">Glycine cleavage system aminomethyltransferase T</fullName>
        <ecNumber evidence="3">2.1.2.10</ecNumber>
    </submittedName>
</protein>
<comment type="caution">
    <text evidence="3">The sequence shown here is derived from an EMBL/GenBank/DDBJ whole genome shotgun (WGS) entry which is preliminary data.</text>
</comment>
<name>A9E3S9_9FLAO</name>
<dbReference type="eggNOG" id="ENOG502Z8MK">
    <property type="taxonomic scope" value="Bacteria"/>
</dbReference>
<feature type="coiled-coil region" evidence="1">
    <location>
        <begin position="129"/>
        <end position="156"/>
    </location>
</feature>
<keyword evidence="2" id="KW-0732">Signal</keyword>
<keyword evidence="3" id="KW-0489">Methyltransferase</keyword>
<feature type="chain" id="PRO_5002737040" evidence="2">
    <location>
        <begin position="24"/>
        <end position="347"/>
    </location>
</feature>
<dbReference type="GO" id="GO:0008168">
    <property type="term" value="F:methyltransferase activity"/>
    <property type="evidence" value="ECO:0007669"/>
    <property type="project" value="UniProtKB-KW"/>
</dbReference>
<keyword evidence="4" id="KW-1185">Reference proteome</keyword>
<dbReference type="RefSeq" id="WP_007094429.1">
    <property type="nucleotide sequence ID" value="NZ_CP142125.1"/>
</dbReference>
<reference evidence="3 4" key="1">
    <citation type="journal article" date="2011" name="J. Bacteriol.">
        <title>Genome sequence of the algicidal bacterium Kordia algicida OT-1.</title>
        <authorList>
            <person name="Lee H.S."/>
            <person name="Kang S.G."/>
            <person name="Kwon K.K."/>
            <person name="Lee J.H."/>
            <person name="Kim S.J."/>
        </authorList>
    </citation>
    <scope>NUCLEOTIDE SEQUENCE [LARGE SCALE GENOMIC DNA]</scope>
    <source>
        <strain evidence="3 4">OT-1</strain>
    </source>
</reference>
<gene>
    <name evidence="3" type="primary">gcvT</name>
    <name evidence="3" type="ORF">KAOT1_09336</name>
</gene>
<organism evidence="3 4">
    <name type="scientific">Kordia algicida OT-1</name>
    <dbReference type="NCBI Taxonomy" id="391587"/>
    <lineage>
        <taxon>Bacteria</taxon>
        <taxon>Pseudomonadati</taxon>
        <taxon>Bacteroidota</taxon>
        <taxon>Flavobacteriia</taxon>
        <taxon>Flavobacteriales</taxon>
        <taxon>Flavobacteriaceae</taxon>
        <taxon>Kordia</taxon>
    </lineage>
</organism>
<dbReference type="HOGENOM" id="CLU_803627_0_0_10"/>
<evidence type="ECO:0000313" key="4">
    <source>
        <dbReference type="Proteomes" id="UP000002945"/>
    </source>
</evidence>
<proteinExistence type="predicted"/>
<dbReference type="AlphaFoldDB" id="A9E3S9"/>
<dbReference type="GO" id="GO:0004047">
    <property type="term" value="F:aminomethyltransferase activity"/>
    <property type="evidence" value="ECO:0007669"/>
    <property type="project" value="UniProtKB-EC"/>
</dbReference>
<dbReference type="EC" id="2.1.2.10" evidence="3"/>
<evidence type="ECO:0000256" key="1">
    <source>
        <dbReference type="SAM" id="Coils"/>
    </source>
</evidence>
<dbReference type="GO" id="GO:0032259">
    <property type="term" value="P:methylation"/>
    <property type="evidence" value="ECO:0007669"/>
    <property type="project" value="UniProtKB-KW"/>
</dbReference>
<keyword evidence="1" id="KW-0175">Coiled coil</keyword>
<dbReference type="Proteomes" id="UP000002945">
    <property type="component" value="Unassembled WGS sequence"/>
</dbReference>
<dbReference type="EMBL" id="ABIB01000009">
    <property type="protein sequence ID" value="EDP95264.1"/>
    <property type="molecule type" value="Genomic_DNA"/>
</dbReference>
<keyword evidence="3" id="KW-0808">Transferase</keyword>
<evidence type="ECO:0000256" key="2">
    <source>
        <dbReference type="SAM" id="SignalP"/>
    </source>
</evidence>
<feature type="coiled-coil region" evidence="1">
    <location>
        <begin position="290"/>
        <end position="331"/>
    </location>
</feature>
<evidence type="ECO:0000313" key="3">
    <source>
        <dbReference type="EMBL" id="EDP95264.1"/>
    </source>
</evidence>
<dbReference type="STRING" id="391587.KAOT1_09336"/>
<feature type="signal peptide" evidence="2">
    <location>
        <begin position="1"/>
        <end position="23"/>
    </location>
</feature>
<sequence>MQTNYFKTLFIIFCVFAFQTTTAQNFKNPNAYLTFIGKENKKISKSMWKYTKSVAHSKSPRKIEGDRKRLLKSIERAIIKIKKAKPFEGEGAYKKQVLEFMNLRNSLLRNDYAKIVDMKEVAEQSYDFMEAYILAKKKVDERMQEAQETYTKALEDYAARNNIRLTNEESDLGRKMKISNKVFAHRNAVYLLFFKSNIQESLLMRALSSGDVSAMQQNLNALQTFAQEGLKDVDTIQTYKDDLSLVKTTKETLEFYLEETQKELPKLIEFFLFNEKFTAIKNAIDKKNPKDRTKKEIEQYNSMVKDFNKAVTDFNKRNEELNQKRTKIINQWNTASAKFLSRHIPKE</sequence>
<accession>A9E3S9</accession>